<dbReference type="InterPro" id="IPR020084">
    <property type="entry name" value="NUDIX_hydrolase_CS"/>
</dbReference>
<feature type="compositionally biased region" description="Basic and acidic residues" evidence="2">
    <location>
        <begin position="112"/>
        <end position="121"/>
    </location>
</feature>
<evidence type="ECO:0000259" key="3">
    <source>
        <dbReference type="PROSITE" id="PS51462"/>
    </source>
</evidence>
<dbReference type="EMBL" id="PNGY01000001">
    <property type="protein sequence ID" value="PMC55339.1"/>
    <property type="molecule type" value="Genomic_DNA"/>
</dbReference>
<dbReference type="InterPro" id="IPR051325">
    <property type="entry name" value="Nudix_hydrolase_domain"/>
</dbReference>
<dbReference type="Gene3D" id="3.90.79.10">
    <property type="entry name" value="Nucleoside Triphosphate Pyrophosphohydrolase"/>
    <property type="match status" value="1"/>
</dbReference>
<dbReference type="Gene3D" id="3.40.50.1240">
    <property type="entry name" value="Phosphoglycerate mutase-like"/>
    <property type="match status" value="1"/>
</dbReference>
<reference evidence="4 5" key="1">
    <citation type="submission" date="2017-09" db="EMBL/GenBank/DDBJ databases">
        <title>Bacterial strain isolated from the female urinary microbiota.</title>
        <authorList>
            <person name="Thomas-White K."/>
            <person name="Kumar N."/>
            <person name="Forster S."/>
            <person name="Putonti C."/>
            <person name="Lawley T."/>
            <person name="Wolfe A.J."/>
        </authorList>
    </citation>
    <scope>NUCLEOTIDE SEQUENCE [LARGE SCALE GENOMIC DNA]</scope>
    <source>
        <strain evidence="4 5">UMB0411</strain>
    </source>
</reference>
<dbReference type="CDD" id="cd07067">
    <property type="entry name" value="HP_PGM_like"/>
    <property type="match status" value="1"/>
</dbReference>
<accession>A0A9X7I9K1</accession>
<dbReference type="SUPFAM" id="SSF55811">
    <property type="entry name" value="Nudix"/>
    <property type="match status" value="1"/>
</dbReference>
<feature type="region of interest" description="Disordered" evidence="2">
    <location>
        <begin position="24"/>
        <end position="52"/>
    </location>
</feature>
<feature type="domain" description="Nudix hydrolase" evidence="3">
    <location>
        <begin position="43"/>
        <end position="204"/>
    </location>
</feature>
<comment type="caution">
    <text evidence="4">The sequence shown here is derived from an EMBL/GenBank/DDBJ whole genome shotgun (WGS) entry which is preliminary data.</text>
</comment>
<proteinExistence type="predicted"/>
<dbReference type="Pfam" id="PF00300">
    <property type="entry name" value="His_Phos_1"/>
    <property type="match status" value="1"/>
</dbReference>
<dbReference type="SMART" id="SM00855">
    <property type="entry name" value="PGAM"/>
    <property type="match status" value="1"/>
</dbReference>
<dbReference type="CDD" id="cd03673">
    <property type="entry name" value="NUDIX_Ap6A_hydrolase"/>
    <property type="match status" value="1"/>
</dbReference>
<feature type="compositionally biased region" description="Polar residues" evidence="2">
    <location>
        <begin position="36"/>
        <end position="45"/>
    </location>
</feature>
<name>A0A9X7I9K1_9BIFI</name>
<dbReference type="PROSITE" id="PS00893">
    <property type="entry name" value="NUDIX_BOX"/>
    <property type="match status" value="1"/>
</dbReference>
<dbReference type="PROSITE" id="PS51462">
    <property type="entry name" value="NUDIX"/>
    <property type="match status" value="1"/>
</dbReference>
<evidence type="ECO:0000313" key="5">
    <source>
        <dbReference type="Proteomes" id="UP000235293"/>
    </source>
</evidence>
<evidence type="ECO:0000256" key="1">
    <source>
        <dbReference type="ARBA" id="ARBA00022801"/>
    </source>
</evidence>
<sequence>MNMSAVTTQYVEAAGGIIYRKRNTTNSSNADEETKTGSNAINPNHANKPISAIKSSDDDFELCLVYRPKYDDWSWPKGKNEPNESHRHTAVREVGEETGYSVTLGPHIAKIEYPLEREGKKSSKNSSSNSSQNRNSQPEVIKRIHYWMMRLIDKPTAAKRLPAFGPIKPAKPTEIGNVLWLTPSQARKKLTHDSDREVLDAFLEKLHAGKAEYSTLLLVRHGKAESRKTWQGSEATRPITPLGAAASYALGRELACYAPNKIISSPWKRCVETVAAFAHDSSLQIEQVAELTEDHHEKQPKSTLSVLINEIQNLECNAQNTSKTSNVSTANSAIASNNATVMCLHRPVIGTFFDYLREITKPRAHKRILSQKSPYMPTGSAIVLHIISTPKGARIIDIEKVLPSVY</sequence>
<dbReference type="InterPro" id="IPR000086">
    <property type="entry name" value="NUDIX_hydrolase_dom"/>
</dbReference>
<dbReference type="SUPFAM" id="SSF53254">
    <property type="entry name" value="Phosphoglycerate mutase-like"/>
    <property type="match status" value="1"/>
</dbReference>
<dbReference type="Pfam" id="PF00293">
    <property type="entry name" value="NUDIX"/>
    <property type="match status" value="1"/>
</dbReference>
<dbReference type="InterPro" id="IPR015797">
    <property type="entry name" value="NUDIX_hydrolase-like_dom_sf"/>
</dbReference>
<gene>
    <name evidence="4" type="ORF">CJ213_04420</name>
</gene>
<dbReference type="InterPro" id="IPR029033">
    <property type="entry name" value="His_PPase_superfam"/>
</dbReference>
<keyword evidence="1 4" id="KW-0378">Hydrolase</keyword>
<protein>
    <submittedName>
        <fullName evidence="4">NUDIX hydrolase</fullName>
    </submittedName>
</protein>
<dbReference type="PANTHER" id="PTHR21340">
    <property type="entry name" value="DIADENOSINE 5,5-P1,P4-TETRAPHOSPHATE PYROPHOSPHOHYDROLASE MUTT"/>
    <property type="match status" value="1"/>
</dbReference>
<dbReference type="GO" id="GO:0004081">
    <property type="term" value="F:bis(5'-nucleosyl)-tetraphosphatase (asymmetrical) activity"/>
    <property type="evidence" value="ECO:0007669"/>
    <property type="project" value="TreeGrafter"/>
</dbReference>
<dbReference type="GO" id="GO:0006754">
    <property type="term" value="P:ATP biosynthetic process"/>
    <property type="evidence" value="ECO:0007669"/>
    <property type="project" value="TreeGrafter"/>
</dbReference>
<feature type="compositionally biased region" description="Low complexity" evidence="2">
    <location>
        <begin position="124"/>
        <end position="137"/>
    </location>
</feature>
<evidence type="ECO:0000313" key="4">
    <source>
        <dbReference type="EMBL" id="PMC55339.1"/>
    </source>
</evidence>
<dbReference type="Proteomes" id="UP000235293">
    <property type="component" value="Unassembled WGS sequence"/>
</dbReference>
<evidence type="ECO:0000256" key="2">
    <source>
        <dbReference type="SAM" id="MobiDB-lite"/>
    </source>
</evidence>
<organism evidence="4 5">
    <name type="scientific">Gardnerella swidsinskii</name>
    <dbReference type="NCBI Taxonomy" id="2792979"/>
    <lineage>
        <taxon>Bacteria</taxon>
        <taxon>Bacillati</taxon>
        <taxon>Actinomycetota</taxon>
        <taxon>Actinomycetes</taxon>
        <taxon>Bifidobacteriales</taxon>
        <taxon>Bifidobacteriaceae</taxon>
        <taxon>Gardnerella</taxon>
    </lineage>
</organism>
<dbReference type="AlphaFoldDB" id="A0A9X7I9K1"/>
<dbReference type="InterPro" id="IPR013078">
    <property type="entry name" value="His_Pase_superF_clade-1"/>
</dbReference>
<dbReference type="GO" id="GO:0006167">
    <property type="term" value="P:AMP biosynthetic process"/>
    <property type="evidence" value="ECO:0007669"/>
    <property type="project" value="TreeGrafter"/>
</dbReference>
<dbReference type="PANTHER" id="PTHR21340:SF0">
    <property type="entry name" value="BIS(5'-NUCLEOSYL)-TETRAPHOSPHATASE [ASYMMETRICAL]"/>
    <property type="match status" value="1"/>
</dbReference>
<feature type="region of interest" description="Disordered" evidence="2">
    <location>
        <begin position="112"/>
        <end position="138"/>
    </location>
</feature>